<evidence type="ECO:0000313" key="3">
    <source>
        <dbReference type="Proteomes" id="UP000030655"/>
    </source>
</evidence>
<evidence type="ECO:0000313" key="2">
    <source>
        <dbReference type="EMBL" id="KCZ81717.1"/>
    </source>
</evidence>
<dbReference type="AlphaFoldDB" id="A0A059F3N2"/>
<dbReference type="HOGENOM" id="CLU_2151647_0_0_1"/>
<keyword evidence="3" id="KW-1185">Reference proteome</keyword>
<dbReference type="Proteomes" id="UP000030655">
    <property type="component" value="Unassembled WGS sequence"/>
</dbReference>
<keyword evidence="1" id="KW-0472">Membrane</keyword>
<dbReference type="EMBL" id="KK365138">
    <property type="protein sequence ID" value="KCZ81717.1"/>
    <property type="molecule type" value="Genomic_DNA"/>
</dbReference>
<reference evidence="3" key="1">
    <citation type="submission" date="2013-02" db="EMBL/GenBank/DDBJ databases">
        <authorList>
            <consortium name="The Broad Institute Genome Sequencing Platform"/>
            <person name="Cuomo C."/>
            <person name="Becnel J."/>
            <person name="Sanscrainte N."/>
            <person name="Walker B."/>
            <person name="Young S.K."/>
            <person name="Zeng Q."/>
            <person name="Gargeya S."/>
            <person name="Fitzgerald M."/>
            <person name="Haas B."/>
            <person name="Abouelleil A."/>
            <person name="Alvarado L."/>
            <person name="Arachchi H.M."/>
            <person name="Berlin A.M."/>
            <person name="Chapman S.B."/>
            <person name="Dewar J."/>
            <person name="Goldberg J."/>
            <person name="Griggs A."/>
            <person name="Gujja S."/>
            <person name="Hansen M."/>
            <person name="Howarth C."/>
            <person name="Imamovic A."/>
            <person name="Larimer J."/>
            <person name="McCowan C."/>
            <person name="Murphy C."/>
            <person name="Neiman D."/>
            <person name="Pearson M."/>
            <person name="Priest M."/>
            <person name="Roberts A."/>
            <person name="Saif S."/>
            <person name="Shea T."/>
            <person name="Sisk P."/>
            <person name="Sykes S."/>
            <person name="Wortman J."/>
            <person name="Nusbaum C."/>
            <person name="Birren B."/>
        </authorList>
    </citation>
    <scope>NUCLEOTIDE SEQUENCE [LARGE SCALE GENOMIC DNA]</scope>
    <source>
        <strain evidence="3">PRA339</strain>
    </source>
</reference>
<name>A0A059F3N2_9MICR</name>
<keyword evidence="1" id="KW-0812">Transmembrane</keyword>
<organism evidence="2 3">
    <name type="scientific">Anncaliia algerae PRA339</name>
    <dbReference type="NCBI Taxonomy" id="1288291"/>
    <lineage>
        <taxon>Eukaryota</taxon>
        <taxon>Fungi</taxon>
        <taxon>Fungi incertae sedis</taxon>
        <taxon>Microsporidia</taxon>
        <taxon>Tubulinosematoidea</taxon>
        <taxon>Tubulinosematidae</taxon>
        <taxon>Anncaliia</taxon>
    </lineage>
</organism>
<accession>A0A059F3N2</accession>
<evidence type="ECO:0000256" key="1">
    <source>
        <dbReference type="SAM" id="Phobius"/>
    </source>
</evidence>
<sequence>VFVRPNLRISSYLPRYYQYDCRAFLLFIQVANAFLMPLLYSIMHKASVQLSGDLPLWLLLLKLSIFRLSEPQRRVLQAYWIKSVSGINDLNSFIIFCSFDFLLPKYSNIANR</sequence>
<gene>
    <name evidence="2" type="ORF">H312_00895</name>
</gene>
<keyword evidence="1" id="KW-1133">Transmembrane helix</keyword>
<reference evidence="2 3" key="2">
    <citation type="submission" date="2014-03" db="EMBL/GenBank/DDBJ databases">
        <title>The Genome Sequence of Anncaliia algerae insect isolate PRA339.</title>
        <authorList>
            <consortium name="The Broad Institute Genome Sequencing Platform"/>
            <consortium name="The Broad Institute Genome Sequencing Center for Infectious Disease"/>
            <person name="Cuomo C."/>
            <person name="Becnel J."/>
            <person name="Sanscrainte N."/>
            <person name="Walker B."/>
            <person name="Young S.K."/>
            <person name="Zeng Q."/>
            <person name="Gargeya S."/>
            <person name="Fitzgerald M."/>
            <person name="Haas B."/>
            <person name="Abouelleil A."/>
            <person name="Alvarado L."/>
            <person name="Arachchi H.M."/>
            <person name="Berlin A.M."/>
            <person name="Chapman S.B."/>
            <person name="Dewar J."/>
            <person name="Goldberg J."/>
            <person name="Griggs A."/>
            <person name="Gujja S."/>
            <person name="Hansen M."/>
            <person name="Howarth C."/>
            <person name="Imamovic A."/>
            <person name="Larimer J."/>
            <person name="McCowan C."/>
            <person name="Murphy C."/>
            <person name="Neiman D."/>
            <person name="Pearson M."/>
            <person name="Priest M."/>
            <person name="Roberts A."/>
            <person name="Saif S."/>
            <person name="Shea T."/>
            <person name="Sisk P."/>
            <person name="Sykes S."/>
            <person name="Wortman J."/>
            <person name="Nusbaum C."/>
            <person name="Birren B."/>
        </authorList>
    </citation>
    <scope>NUCLEOTIDE SEQUENCE [LARGE SCALE GENOMIC DNA]</scope>
    <source>
        <strain evidence="2 3">PRA339</strain>
    </source>
</reference>
<protein>
    <submittedName>
        <fullName evidence="2">Uncharacterized protein</fullName>
    </submittedName>
</protein>
<feature type="non-terminal residue" evidence="2">
    <location>
        <position position="1"/>
    </location>
</feature>
<proteinExistence type="predicted"/>
<dbReference type="VEuPathDB" id="MicrosporidiaDB:H312_00895"/>
<feature type="transmembrane region" description="Helical" evidence="1">
    <location>
        <begin position="21"/>
        <end position="40"/>
    </location>
</feature>